<evidence type="ECO:0000313" key="1">
    <source>
        <dbReference type="EMBL" id="KUK36784.1"/>
    </source>
</evidence>
<organism evidence="1 2">
    <name type="scientific">Thermacetogenium phaeum</name>
    <dbReference type="NCBI Taxonomy" id="85874"/>
    <lineage>
        <taxon>Bacteria</taxon>
        <taxon>Bacillati</taxon>
        <taxon>Bacillota</taxon>
        <taxon>Clostridia</taxon>
        <taxon>Thermoanaerobacterales</taxon>
        <taxon>Thermoanaerobacteraceae</taxon>
        <taxon>Thermacetogenium</taxon>
    </lineage>
</organism>
<sequence length="42" mass="4752">MPFCPHCGAEYRDSFTVCKDPFLIALIQSLVSIFSKIFGKLK</sequence>
<dbReference type="Proteomes" id="UP000053326">
    <property type="component" value="Unassembled WGS sequence"/>
</dbReference>
<protein>
    <submittedName>
        <fullName evidence="1">Uncharacterized protein</fullName>
    </submittedName>
</protein>
<dbReference type="EMBL" id="LGFO01000042">
    <property type="protein sequence ID" value="KUK36784.1"/>
    <property type="molecule type" value="Genomic_DNA"/>
</dbReference>
<proteinExistence type="predicted"/>
<name>A0A101FGT3_9THEO</name>
<accession>A0A101FGT3</accession>
<gene>
    <name evidence="1" type="ORF">XD66_0510</name>
</gene>
<reference evidence="2" key="1">
    <citation type="journal article" date="2015" name="MBio">
        <title>Genome-Resolved Metagenomic Analysis Reveals Roles for Candidate Phyla and Other Microbial Community Members in Biogeochemical Transformations in Oil Reservoirs.</title>
        <authorList>
            <person name="Hu P."/>
            <person name="Tom L."/>
            <person name="Singh A."/>
            <person name="Thomas B.C."/>
            <person name="Baker B.J."/>
            <person name="Piceno Y.M."/>
            <person name="Andersen G.L."/>
            <person name="Banfield J.F."/>
        </authorList>
    </citation>
    <scope>NUCLEOTIDE SEQUENCE [LARGE SCALE GENOMIC DNA]</scope>
</reference>
<evidence type="ECO:0000313" key="2">
    <source>
        <dbReference type="Proteomes" id="UP000053326"/>
    </source>
</evidence>
<dbReference type="AlphaFoldDB" id="A0A101FGT3"/>
<comment type="caution">
    <text evidence="1">The sequence shown here is derived from an EMBL/GenBank/DDBJ whole genome shotgun (WGS) entry which is preliminary data.</text>
</comment>